<accession>A0A4V2SXR5</accession>
<proteinExistence type="predicted"/>
<evidence type="ECO:0000313" key="1">
    <source>
        <dbReference type="EMBL" id="TCP67256.1"/>
    </source>
</evidence>
<comment type="caution">
    <text evidence="1">The sequence shown here is derived from an EMBL/GenBank/DDBJ whole genome shotgun (WGS) entry which is preliminary data.</text>
</comment>
<name>A0A4V2SXR5_9FIRM</name>
<dbReference type="AlphaFoldDB" id="A0A4V2SXR5"/>
<dbReference type="Proteomes" id="UP000294813">
    <property type="component" value="Unassembled WGS sequence"/>
</dbReference>
<gene>
    <name evidence="1" type="ORF">EDD73_105154</name>
</gene>
<dbReference type="RefSeq" id="WP_131918507.1">
    <property type="nucleotide sequence ID" value="NZ_JAOQNU010000005.1"/>
</dbReference>
<organism evidence="1 2">
    <name type="scientific">Heliophilum fasciatum</name>
    <dbReference type="NCBI Taxonomy" id="35700"/>
    <lineage>
        <taxon>Bacteria</taxon>
        <taxon>Bacillati</taxon>
        <taxon>Bacillota</taxon>
        <taxon>Clostridia</taxon>
        <taxon>Eubacteriales</taxon>
        <taxon>Heliobacteriaceae</taxon>
        <taxon>Heliophilum</taxon>
    </lineage>
</organism>
<sequence>MLTYEDVWADLLDALETEKLDVLEFQHFVETASCLREFRCTVQWPGAVNGPEIRAEVAFVWDALMTAHSLYGLPTPTETTGVSRGVFPTVMGSAIAGDRDELPPSMLELEIKYYFPTKDFQSAGFVTRAVQGIIMGIIDHHNFPEVNFEISVATDQQVTIHRAYAFYRWRLHLNKDHLDTMGLCREIARVLQALAHSEYFKESY</sequence>
<evidence type="ECO:0000313" key="2">
    <source>
        <dbReference type="Proteomes" id="UP000294813"/>
    </source>
</evidence>
<reference evidence="1 2" key="1">
    <citation type="submission" date="2019-03" db="EMBL/GenBank/DDBJ databases">
        <title>Genomic Encyclopedia of Type Strains, Phase IV (KMG-IV): sequencing the most valuable type-strain genomes for metagenomic binning, comparative biology and taxonomic classification.</title>
        <authorList>
            <person name="Goeker M."/>
        </authorList>
    </citation>
    <scope>NUCLEOTIDE SEQUENCE [LARGE SCALE GENOMIC DNA]</scope>
    <source>
        <strain evidence="1 2">DSM 11170</strain>
    </source>
</reference>
<dbReference type="OrthoDB" id="151183at2"/>
<protein>
    <submittedName>
        <fullName evidence="1">Uncharacterized protein</fullName>
    </submittedName>
</protein>
<dbReference type="EMBL" id="SLXT01000005">
    <property type="protein sequence ID" value="TCP67256.1"/>
    <property type="molecule type" value="Genomic_DNA"/>
</dbReference>
<keyword evidence="2" id="KW-1185">Reference proteome</keyword>